<dbReference type="SMART" id="SM01326">
    <property type="entry name" value="PTEN_C2"/>
    <property type="match status" value="1"/>
</dbReference>
<dbReference type="STRING" id="74557.A0A1W0A6Z9"/>
<dbReference type="Gene3D" id="3.90.190.10">
    <property type="entry name" value="Protein tyrosine phosphatase superfamily"/>
    <property type="match status" value="1"/>
</dbReference>
<dbReference type="PANTHER" id="PTHR12305">
    <property type="entry name" value="PHOSPHATASE WITH HOMOLOGY TO TENSIN"/>
    <property type="match status" value="1"/>
</dbReference>
<dbReference type="Pfam" id="PF10409">
    <property type="entry name" value="PTEN_C2"/>
    <property type="match status" value="1"/>
</dbReference>
<evidence type="ECO:0000256" key="5">
    <source>
        <dbReference type="ARBA" id="ARBA00022801"/>
    </source>
</evidence>
<dbReference type="PROSITE" id="PS50055">
    <property type="entry name" value="TYR_PHOSPHATASE_PTP"/>
    <property type="match status" value="1"/>
</dbReference>
<dbReference type="InterPro" id="IPR051281">
    <property type="entry name" value="Dual-spec_lipid-protein_phosph"/>
</dbReference>
<feature type="domain" description="PH" evidence="7">
    <location>
        <begin position="375"/>
        <end position="488"/>
    </location>
</feature>
<evidence type="ECO:0000259" key="9">
    <source>
        <dbReference type="PROSITE" id="PS50056"/>
    </source>
</evidence>
<dbReference type="SMART" id="SM00233">
    <property type="entry name" value="PH"/>
    <property type="match status" value="1"/>
</dbReference>
<evidence type="ECO:0000256" key="2">
    <source>
        <dbReference type="ARBA" id="ARBA00004496"/>
    </source>
</evidence>
<dbReference type="PROSITE" id="PS51182">
    <property type="entry name" value="C2_TENSIN"/>
    <property type="match status" value="1"/>
</dbReference>
<dbReference type="SUPFAM" id="SSF50729">
    <property type="entry name" value="PH domain-like"/>
    <property type="match status" value="1"/>
</dbReference>
<dbReference type="GO" id="GO:0004725">
    <property type="term" value="F:protein tyrosine phosphatase activity"/>
    <property type="evidence" value="ECO:0007669"/>
    <property type="project" value="InterPro"/>
</dbReference>
<feature type="domain" description="Tyrosine-protein phosphatase" evidence="8">
    <location>
        <begin position="36"/>
        <end position="194"/>
    </location>
</feature>
<comment type="similarity">
    <text evidence="3">Belongs to the PTEN phosphatase protein family.</text>
</comment>
<evidence type="ECO:0000256" key="1">
    <source>
        <dbReference type="ARBA" id="ARBA00004316"/>
    </source>
</evidence>
<dbReference type="InterPro" id="IPR000242">
    <property type="entry name" value="PTP_cat"/>
</dbReference>
<feature type="domain" description="Tyrosine specific protein phosphatases" evidence="9">
    <location>
        <begin position="97"/>
        <end position="175"/>
    </location>
</feature>
<dbReference type="InterPro" id="IPR001849">
    <property type="entry name" value="PH_domain"/>
</dbReference>
<dbReference type="PROSITE" id="PS50003">
    <property type="entry name" value="PH_DOMAIN"/>
    <property type="match status" value="1"/>
</dbReference>
<evidence type="ECO:0000259" key="10">
    <source>
        <dbReference type="PROSITE" id="PS51181"/>
    </source>
</evidence>
<dbReference type="PANTHER" id="PTHR12305:SF60">
    <property type="entry name" value="PHOSPHATIDYLINOSITOL 3,4,5-TRISPHOSPHATE 3-PHOSPHATASE TPTE2-RELATED"/>
    <property type="match status" value="1"/>
</dbReference>
<dbReference type="InterPro" id="IPR003595">
    <property type="entry name" value="Tyr_Pase_cat"/>
</dbReference>
<comment type="subcellular location">
    <subcellularLocation>
        <location evidence="1">Cell projection</location>
    </subcellularLocation>
    <subcellularLocation>
        <location evidence="2">Cytoplasm</location>
    </subcellularLocation>
</comment>
<dbReference type="OrthoDB" id="16692at2759"/>
<comment type="caution">
    <text evidence="12">The sequence shown here is derived from an EMBL/GenBank/DDBJ whole genome shotgun (WGS) entry which is preliminary data.</text>
</comment>
<accession>A0A1W0A6Z9</accession>
<dbReference type="PROSITE" id="PS51181">
    <property type="entry name" value="PPASE_TENSIN"/>
    <property type="match status" value="1"/>
</dbReference>
<dbReference type="SUPFAM" id="SSF52799">
    <property type="entry name" value="(Phosphotyrosine protein) phosphatases II"/>
    <property type="match status" value="1"/>
</dbReference>
<evidence type="ECO:0000259" key="11">
    <source>
        <dbReference type="PROSITE" id="PS51182"/>
    </source>
</evidence>
<evidence type="ECO:0000256" key="6">
    <source>
        <dbReference type="ARBA" id="ARBA00023273"/>
    </source>
</evidence>
<dbReference type="GO" id="GO:0016314">
    <property type="term" value="F:phosphatidylinositol-3,4,5-trisphosphate 3-phosphatase activity"/>
    <property type="evidence" value="ECO:0007669"/>
    <property type="project" value="TreeGrafter"/>
</dbReference>
<dbReference type="InterPro" id="IPR011993">
    <property type="entry name" value="PH-like_dom_sf"/>
</dbReference>
<organism evidence="12 13">
    <name type="scientific">Thraustotheca clavata</name>
    <dbReference type="NCBI Taxonomy" id="74557"/>
    <lineage>
        <taxon>Eukaryota</taxon>
        <taxon>Sar</taxon>
        <taxon>Stramenopiles</taxon>
        <taxon>Oomycota</taxon>
        <taxon>Saprolegniomycetes</taxon>
        <taxon>Saprolegniales</taxon>
        <taxon>Achlyaceae</taxon>
        <taxon>Thraustotheca</taxon>
    </lineage>
</organism>
<dbReference type="InterPro" id="IPR029021">
    <property type="entry name" value="Prot-tyrosine_phosphatase-like"/>
</dbReference>
<dbReference type="GO" id="GO:0005829">
    <property type="term" value="C:cytosol"/>
    <property type="evidence" value="ECO:0007669"/>
    <property type="project" value="TreeGrafter"/>
</dbReference>
<keyword evidence="6" id="KW-0966">Cell projection</keyword>
<evidence type="ECO:0000256" key="4">
    <source>
        <dbReference type="ARBA" id="ARBA00022490"/>
    </source>
</evidence>
<dbReference type="CDD" id="cd14497">
    <property type="entry name" value="PTP_PTEN-like"/>
    <property type="match status" value="1"/>
</dbReference>
<feature type="domain" description="Phosphatase tensin-type" evidence="10">
    <location>
        <begin position="13"/>
        <end position="197"/>
    </location>
</feature>
<evidence type="ECO:0000259" key="7">
    <source>
        <dbReference type="PROSITE" id="PS50003"/>
    </source>
</evidence>
<dbReference type="Gene3D" id="2.60.40.1110">
    <property type="match status" value="1"/>
</dbReference>
<dbReference type="InterPro" id="IPR029023">
    <property type="entry name" value="Tensin_phosphatase"/>
</dbReference>
<evidence type="ECO:0000313" key="12">
    <source>
        <dbReference type="EMBL" id="OQS05979.1"/>
    </source>
</evidence>
<dbReference type="InterPro" id="IPR000387">
    <property type="entry name" value="Tyr_Pase_dom"/>
</dbReference>
<keyword evidence="4" id="KW-0963">Cytoplasm</keyword>
<dbReference type="InterPro" id="IPR035892">
    <property type="entry name" value="C2_domain_sf"/>
</dbReference>
<proteinExistence type="inferred from homology"/>
<name>A0A1W0A6Z9_9STRA</name>
<dbReference type="InterPro" id="IPR057023">
    <property type="entry name" value="PTP-SAK"/>
</dbReference>
<reference evidence="12 13" key="1">
    <citation type="journal article" date="2014" name="Genome Biol. Evol.">
        <title>The secreted proteins of Achlya hypogyna and Thraustotheca clavata identify the ancestral oomycete secretome and reveal gene acquisitions by horizontal gene transfer.</title>
        <authorList>
            <person name="Misner I."/>
            <person name="Blouin N."/>
            <person name="Leonard G."/>
            <person name="Richards T.A."/>
            <person name="Lane C.E."/>
        </authorList>
    </citation>
    <scope>NUCLEOTIDE SEQUENCE [LARGE SCALE GENOMIC DNA]</scope>
    <source>
        <strain evidence="12 13">ATCC 34112</strain>
    </source>
</reference>
<dbReference type="InterPro" id="IPR014020">
    <property type="entry name" value="Tensin_C2-dom"/>
</dbReference>
<dbReference type="PROSITE" id="PS50056">
    <property type="entry name" value="TYR_PHOSPHATASE_2"/>
    <property type="match status" value="1"/>
</dbReference>
<dbReference type="Gene3D" id="2.30.29.30">
    <property type="entry name" value="Pleckstrin-homology domain (PH domain)/Phosphotyrosine-binding domain (PTB)"/>
    <property type="match status" value="1"/>
</dbReference>
<dbReference type="AlphaFoldDB" id="A0A1W0A6Z9"/>
<dbReference type="EMBL" id="JNBS01000395">
    <property type="protein sequence ID" value="OQS05979.1"/>
    <property type="molecule type" value="Genomic_DNA"/>
</dbReference>
<feature type="domain" description="C2 tensin-type" evidence="11">
    <location>
        <begin position="214"/>
        <end position="358"/>
    </location>
</feature>
<dbReference type="Pfam" id="PF22784">
    <property type="entry name" value="PTP-SAK"/>
    <property type="match status" value="1"/>
</dbReference>
<sequence>MKVLRNAISGSRNRYTEDGYDLDLTYIDKRVLAMGYPATGMEKTYRNDVVEVASLLNKMHCNKYMIFNLSERHYDNSKFMNRVDECGFPDHHPPPLQVLLDIINRMTEWYIQDEENVVVVHCMAGKGRTGVVVTCFLIAIGYFEKEYGLSIYHQSDQALMDYVQTVNGIFWKRRGQGVRFPSQARYIYYFIKVLAELNVPPAHFHYQLPPLPPASRLFLRQITMTGVPNFDQGGCTPFVHVLAAPSEHTETNLWYNSAWDSNVFTSYPSDPAIRVVFKCECFIQGDVLIRIFHANSKQIFGRKKSQMCHVTLHTDFLRHAMLYQNQPSILVRKSDIDDADENRRFPDSFVLELHFDNDVSERPPIEKTMSVRKGQSVKRGWLIKQHLNSDFMLVKGGFVQNWKRRWFVVKEGRLTYYKSEEKLQPLGTVALEGASIEVCHTNEKLPRNGYFFKVDPSLNAQKKRIYFFGADSLSEMEDWIRVLKEHSISLAPLLLYRSMSSETTSHSSVHKMSQSFLNGIMSAPQLPRQQTSHRSSLPTLPMINGRRYEDVVDDDLRASVPSNCYDYVYSTEQLLTAKELQRHLKQTNEFSGFCALPKPDAMQYLIVFISESYPTLLDALEDDADNLIEMIAERRQF</sequence>
<evidence type="ECO:0000313" key="13">
    <source>
        <dbReference type="Proteomes" id="UP000243217"/>
    </source>
</evidence>
<dbReference type="SMART" id="SM00404">
    <property type="entry name" value="PTPc_motif"/>
    <property type="match status" value="1"/>
</dbReference>
<evidence type="ECO:0000256" key="3">
    <source>
        <dbReference type="ARBA" id="ARBA00007881"/>
    </source>
</evidence>
<gene>
    <name evidence="12" type="ORF">THRCLA_01944</name>
</gene>
<dbReference type="Pfam" id="PF00169">
    <property type="entry name" value="PH"/>
    <property type="match status" value="1"/>
</dbReference>
<dbReference type="Proteomes" id="UP000243217">
    <property type="component" value="Unassembled WGS sequence"/>
</dbReference>
<protein>
    <submittedName>
        <fullName evidence="12">Phosphatidylinositol-3,4,5-trisphosphate 3-phosphatase</fullName>
    </submittedName>
</protein>
<evidence type="ECO:0000259" key="8">
    <source>
        <dbReference type="PROSITE" id="PS50055"/>
    </source>
</evidence>
<dbReference type="GO" id="GO:0042995">
    <property type="term" value="C:cell projection"/>
    <property type="evidence" value="ECO:0007669"/>
    <property type="project" value="UniProtKB-SubCell"/>
</dbReference>
<keyword evidence="5" id="KW-0378">Hydrolase</keyword>
<dbReference type="InterPro" id="IPR016130">
    <property type="entry name" value="Tyr_Pase_AS"/>
</dbReference>
<dbReference type="PROSITE" id="PS00383">
    <property type="entry name" value="TYR_PHOSPHATASE_1"/>
    <property type="match status" value="1"/>
</dbReference>
<dbReference type="SUPFAM" id="SSF49562">
    <property type="entry name" value="C2 domain (Calcium/lipid-binding domain, CaLB)"/>
    <property type="match status" value="1"/>
</dbReference>
<keyword evidence="13" id="KW-1185">Reference proteome</keyword>